<gene>
    <name evidence="5" type="ORF">AS189_08645</name>
</gene>
<dbReference type="SUPFAM" id="SSF52218">
    <property type="entry name" value="Flavoproteins"/>
    <property type="match status" value="1"/>
</dbReference>
<dbReference type="OrthoDB" id="4945646at2"/>
<evidence type="ECO:0000256" key="1">
    <source>
        <dbReference type="ARBA" id="ARBA00022630"/>
    </source>
</evidence>
<dbReference type="InterPro" id="IPR005025">
    <property type="entry name" value="FMN_Rdtase-like_dom"/>
</dbReference>
<dbReference type="Pfam" id="PF03358">
    <property type="entry name" value="FMN_red"/>
    <property type="match status" value="1"/>
</dbReference>
<dbReference type="Gene3D" id="3.40.50.360">
    <property type="match status" value="1"/>
</dbReference>
<protein>
    <recommendedName>
        <fullName evidence="4">NADPH-dependent FMN reductase-like domain-containing protein</fullName>
    </recommendedName>
</protein>
<keyword evidence="3" id="KW-0560">Oxidoreductase</keyword>
<evidence type="ECO:0000313" key="6">
    <source>
        <dbReference type="Proteomes" id="UP000059574"/>
    </source>
</evidence>
<dbReference type="AlphaFoldDB" id="A0A0S2LYW5"/>
<dbReference type="RefSeq" id="WP_062287568.1">
    <property type="nucleotide sequence ID" value="NZ_CP013200.1"/>
</dbReference>
<evidence type="ECO:0000259" key="4">
    <source>
        <dbReference type="Pfam" id="PF03358"/>
    </source>
</evidence>
<dbReference type="InterPro" id="IPR029039">
    <property type="entry name" value="Flavoprotein-like_sf"/>
</dbReference>
<organism evidence="5 6">
    <name type="scientific">Arthrobacter alpinus</name>
    <dbReference type="NCBI Taxonomy" id="656366"/>
    <lineage>
        <taxon>Bacteria</taxon>
        <taxon>Bacillati</taxon>
        <taxon>Actinomycetota</taxon>
        <taxon>Actinomycetes</taxon>
        <taxon>Micrococcales</taxon>
        <taxon>Micrococcaceae</taxon>
        <taxon>Arthrobacter</taxon>
    </lineage>
</organism>
<dbReference type="PANTHER" id="PTHR43408:SF2">
    <property type="entry name" value="FMN REDUCTASE (NADPH)"/>
    <property type="match status" value="1"/>
</dbReference>
<evidence type="ECO:0000256" key="3">
    <source>
        <dbReference type="ARBA" id="ARBA00023002"/>
    </source>
</evidence>
<name>A0A0S2LYW5_9MICC</name>
<keyword evidence="2" id="KW-0288">FMN</keyword>
<evidence type="ECO:0000313" key="5">
    <source>
        <dbReference type="EMBL" id="ALO66545.1"/>
    </source>
</evidence>
<dbReference type="GO" id="GO:0016491">
    <property type="term" value="F:oxidoreductase activity"/>
    <property type="evidence" value="ECO:0007669"/>
    <property type="project" value="UniProtKB-KW"/>
</dbReference>
<feature type="domain" description="NADPH-dependent FMN reductase-like" evidence="4">
    <location>
        <begin position="42"/>
        <end position="122"/>
    </location>
</feature>
<evidence type="ECO:0000256" key="2">
    <source>
        <dbReference type="ARBA" id="ARBA00022643"/>
    </source>
</evidence>
<dbReference type="EMBL" id="CP013200">
    <property type="protein sequence ID" value="ALO66545.1"/>
    <property type="molecule type" value="Genomic_DNA"/>
</dbReference>
<keyword evidence="1" id="KW-0285">Flavoprotein</keyword>
<dbReference type="InterPro" id="IPR051814">
    <property type="entry name" value="NAD(P)H-dep_FMN_reductase"/>
</dbReference>
<reference evidence="5 6" key="2">
    <citation type="journal article" date="2016" name="J. Biotechnol.">
        <title>Complete genome sequence of Arthrobacter alpinus ERGS4:06, a yellow pigmented bacterium tolerant to cold and radiations isolated from Sikkim Himalaya.</title>
        <authorList>
            <person name="Kumar R."/>
            <person name="Singh D."/>
            <person name="Swarnkar M.K."/>
            <person name="Singh A.K."/>
            <person name="Kumar S."/>
        </authorList>
    </citation>
    <scope>NUCLEOTIDE SEQUENCE [LARGE SCALE GENOMIC DNA]</scope>
    <source>
        <strain evidence="5 6">ERGS4:06</strain>
    </source>
</reference>
<dbReference type="Proteomes" id="UP000059574">
    <property type="component" value="Chromosome"/>
</dbReference>
<accession>A0A0S2LYW5</accession>
<proteinExistence type="predicted"/>
<dbReference type="PANTHER" id="PTHR43408">
    <property type="entry name" value="FMN REDUCTASE (NADPH)"/>
    <property type="match status" value="1"/>
</dbReference>
<reference evidence="6" key="1">
    <citation type="submission" date="2015-11" db="EMBL/GenBank/DDBJ databases">
        <authorList>
            <person name="Kumar R."/>
            <person name="Singh D."/>
            <person name="Swarnkar M.K."/>
            <person name="Singh A.K."/>
            <person name="Kumar S."/>
        </authorList>
    </citation>
    <scope>NUCLEOTIDE SEQUENCE [LARGE SCALE GENOMIC DNA]</scope>
    <source>
        <strain evidence="6">ERGS4:06</strain>
    </source>
</reference>
<sequence>MRIVGIDASPYGPGKTAAAVQAVLAGAASRGATTELVRHDHPEVVARIGEADAVVLGSPTYRATHTAALRMLLERIDRKAGAEPLAGTPIAIVMTGASGEHFLGTRDLAGTLSGFFGTQVLSPDLYFHGADFDAEGQPGDRAAELCALHGAALAELAAAVGGSTALKALRPVV</sequence>